<dbReference type="Proteomes" id="UP000218231">
    <property type="component" value="Unassembled WGS sequence"/>
</dbReference>
<gene>
    <name evidence="1" type="ORF">WR25_26818</name>
</gene>
<proteinExistence type="predicted"/>
<sequence length="195" mass="21768">MTDRDLTEVRAGFTAVQGEHNVQQALLLLRTIANYCFKFIKKFRETYNTVAEKKKAARSVEARVSFNLRGSNPAKAELNDAEVAHRTIKDDVLIPALHELMTAFTSFSAAIGSIQLGGASEDQVMTVINDFETQIRELTDEVSVSLICSNYSSGVEGDLWQNLRGKSLQFWYKSPSTLFLGFFNFAILEDVKSAN</sequence>
<keyword evidence="2" id="KW-1185">Reference proteome</keyword>
<organism evidence="1 2">
    <name type="scientific">Diploscapter pachys</name>
    <dbReference type="NCBI Taxonomy" id="2018661"/>
    <lineage>
        <taxon>Eukaryota</taxon>
        <taxon>Metazoa</taxon>
        <taxon>Ecdysozoa</taxon>
        <taxon>Nematoda</taxon>
        <taxon>Chromadorea</taxon>
        <taxon>Rhabditida</taxon>
        <taxon>Rhabditina</taxon>
        <taxon>Rhabditomorpha</taxon>
        <taxon>Rhabditoidea</taxon>
        <taxon>Rhabditidae</taxon>
        <taxon>Diploscapter</taxon>
    </lineage>
</organism>
<dbReference type="EMBL" id="LIAE01008319">
    <property type="protein sequence ID" value="PAV74543.1"/>
    <property type="molecule type" value="Genomic_DNA"/>
</dbReference>
<accession>A0A2A2KL09</accession>
<name>A0A2A2KL09_9BILA</name>
<dbReference type="AlphaFoldDB" id="A0A2A2KL09"/>
<reference evidence="1 2" key="1">
    <citation type="journal article" date="2017" name="Curr. Biol.">
        <title>Genome architecture and evolution of a unichromosomal asexual nematode.</title>
        <authorList>
            <person name="Fradin H."/>
            <person name="Zegar C."/>
            <person name="Gutwein M."/>
            <person name="Lucas J."/>
            <person name="Kovtun M."/>
            <person name="Corcoran D."/>
            <person name="Baugh L.R."/>
            <person name="Kiontke K."/>
            <person name="Gunsalus K."/>
            <person name="Fitch D.H."/>
            <person name="Piano F."/>
        </authorList>
    </citation>
    <scope>NUCLEOTIDE SEQUENCE [LARGE SCALE GENOMIC DNA]</scope>
    <source>
        <strain evidence="1">PF1309</strain>
    </source>
</reference>
<evidence type="ECO:0000313" key="2">
    <source>
        <dbReference type="Proteomes" id="UP000218231"/>
    </source>
</evidence>
<evidence type="ECO:0000313" key="1">
    <source>
        <dbReference type="EMBL" id="PAV74543.1"/>
    </source>
</evidence>
<comment type="caution">
    <text evidence="1">The sequence shown here is derived from an EMBL/GenBank/DDBJ whole genome shotgun (WGS) entry which is preliminary data.</text>
</comment>
<protein>
    <submittedName>
        <fullName evidence="1">Uncharacterized protein</fullName>
    </submittedName>
</protein>